<evidence type="ECO:0000256" key="3">
    <source>
        <dbReference type="ARBA" id="ARBA00022695"/>
    </source>
</evidence>
<keyword evidence="3" id="KW-0548">Nucleotidyltransferase</keyword>
<evidence type="ECO:0000313" key="5">
    <source>
        <dbReference type="Proteomes" id="UP000800981"/>
    </source>
</evidence>
<proteinExistence type="inferred from homology"/>
<dbReference type="EMBL" id="JAANNP010000002">
    <property type="protein sequence ID" value="NHC13671.1"/>
    <property type="molecule type" value="Genomic_DNA"/>
</dbReference>
<protein>
    <recommendedName>
        <fullName evidence="6">UTP--glucose-1-phosphate uridylyltransferase</fullName>
    </recommendedName>
</protein>
<gene>
    <name evidence="4" type="ORF">G9H71_07745</name>
</gene>
<dbReference type="Proteomes" id="UP000800981">
    <property type="component" value="Unassembled WGS sequence"/>
</dbReference>
<name>A0ABX0GU48_9ACTN</name>
<dbReference type="InterPro" id="IPR029044">
    <property type="entry name" value="Nucleotide-diphossugar_trans"/>
</dbReference>
<dbReference type="RefSeq" id="WP_166280333.1">
    <property type="nucleotide sequence ID" value="NZ_JAANNP010000002.1"/>
</dbReference>
<accession>A0ABX0GU48</accession>
<evidence type="ECO:0000313" key="4">
    <source>
        <dbReference type="EMBL" id="NHC13671.1"/>
    </source>
</evidence>
<comment type="similarity">
    <text evidence="1">Belongs to the UDPGP type 1 family.</text>
</comment>
<evidence type="ECO:0008006" key="6">
    <source>
        <dbReference type="Google" id="ProtNLM"/>
    </source>
</evidence>
<dbReference type="Gene3D" id="3.90.550.10">
    <property type="entry name" value="Spore Coat Polysaccharide Biosynthesis Protein SpsA, Chain A"/>
    <property type="match status" value="1"/>
</dbReference>
<keyword evidence="2" id="KW-0808">Transferase</keyword>
<dbReference type="InterPro" id="IPR002618">
    <property type="entry name" value="UDPGP_fam"/>
</dbReference>
<keyword evidence="5" id="KW-1185">Reference proteome</keyword>
<comment type="caution">
    <text evidence="4">The sequence shown here is derived from an EMBL/GenBank/DDBJ whole genome shotgun (WGS) entry which is preliminary data.</text>
</comment>
<evidence type="ECO:0000256" key="1">
    <source>
        <dbReference type="ARBA" id="ARBA00010401"/>
    </source>
</evidence>
<dbReference type="SUPFAM" id="SSF53448">
    <property type="entry name" value="Nucleotide-diphospho-sugar transferases"/>
    <property type="match status" value="1"/>
</dbReference>
<evidence type="ECO:0000256" key="2">
    <source>
        <dbReference type="ARBA" id="ARBA00022679"/>
    </source>
</evidence>
<dbReference type="PANTHER" id="PTHR43511">
    <property type="match status" value="1"/>
</dbReference>
<dbReference type="InterPro" id="IPR016267">
    <property type="entry name" value="UDPGP_trans"/>
</dbReference>
<dbReference type="Pfam" id="PF01704">
    <property type="entry name" value="UDPGP"/>
    <property type="match status" value="1"/>
</dbReference>
<sequence>MTNDELASLDAQTRQALDAYGFDADQFRRLQAMVAEGALSPETNAVTGGVESSRPEDITRLPAPGDAGYEEAHATGLELLRSGTVASVVLNGGMATRFGGVVKGVVEAIDGRSFLELKLAQAHAIGAALAAPAHVAVMNSYATDATTREFVAGLDLPEPLYFSQYVSLRLEADGSLFRDADGRPSLYSPGHGDFLLAFRRSGVLHELQDRGVQYVTVSNVDNLPARLDPVVLGVHMLQGKPMTAEVVQNKGDVGGSPARVDGRLQIVEGMRFPAGFDASKLPFTNVNTVTFDLEALDQDFELTWLYVEKQVEGRTAVQLERLYHEASAFLDTTYLEVPAVGPRGRFLPIKTPADLEAAQGPLRELIDRPPLS</sequence>
<organism evidence="4 5">
    <name type="scientific">Motilibacter deserti</name>
    <dbReference type="NCBI Taxonomy" id="2714956"/>
    <lineage>
        <taxon>Bacteria</taxon>
        <taxon>Bacillati</taxon>
        <taxon>Actinomycetota</taxon>
        <taxon>Actinomycetes</taxon>
        <taxon>Motilibacterales</taxon>
        <taxon>Motilibacteraceae</taxon>
        <taxon>Motilibacter</taxon>
    </lineage>
</organism>
<reference evidence="4 5" key="1">
    <citation type="submission" date="2020-03" db="EMBL/GenBank/DDBJ databases">
        <title>Two novel Motilibacter sp.</title>
        <authorList>
            <person name="Liu S."/>
        </authorList>
    </citation>
    <scope>NUCLEOTIDE SEQUENCE [LARGE SCALE GENOMIC DNA]</scope>
    <source>
        <strain evidence="4 5">E257</strain>
    </source>
</reference>